<gene>
    <name evidence="2" type="ORF">H5410_023775</name>
</gene>
<protein>
    <submittedName>
        <fullName evidence="2">Uncharacterized protein</fullName>
    </submittedName>
</protein>
<evidence type="ECO:0000256" key="1">
    <source>
        <dbReference type="SAM" id="Phobius"/>
    </source>
</evidence>
<keyword evidence="1" id="KW-1133">Transmembrane helix</keyword>
<name>A0A9J5ZK64_SOLCO</name>
<feature type="transmembrane region" description="Helical" evidence="1">
    <location>
        <begin position="139"/>
        <end position="159"/>
    </location>
</feature>
<evidence type="ECO:0000313" key="2">
    <source>
        <dbReference type="EMBL" id="KAG5612494.1"/>
    </source>
</evidence>
<reference evidence="2 3" key="1">
    <citation type="submission" date="2020-09" db="EMBL/GenBank/DDBJ databases">
        <title>De no assembly of potato wild relative species, Solanum commersonii.</title>
        <authorList>
            <person name="Cho K."/>
        </authorList>
    </citation>
    <scope>NUCLEOTIDE SEQUENCE [LARGE SCALE GENOMIC DNA]</scope>
    <source>
        <strain evidence="2">LZ3.2</strain>
        <tissue evidence="2">Leaf</tissue>
    </source>
</reference>
<sequence length="276" mass="30828">MARQQGSYLCDTPGYPTMETTPPTGWIENSPQTDAVRSRLTISVLSLGLISKRTLVSSPDANEANKFWTMAKLQMSGSPCCLEIRSSKLKTLKLQEHWKHLEISGDLYDLKCMLVNVSAAVTTKLTFNILCIKDILESFLFFVNAFSILYITIFIGIIAPGSMHVADQRGFTSRNEIYKQWPCLHQLMKPSDTFLFGATGTGGLLHQLLISSNLQSNLLIGMNHRKKDVLSSIDFVVSNAICRQHMVMCEREHVPIPLRLSHGIPKQVPEATESKS</sequence>
<dbReference type="Proteomes" id="UP000824120">
    <property type="component" value="Chromosome 4"/>
</dbReference>
<keyword evidence="1" id="KW-0812">Transmembrane</keyword>
<dbReference type="EMBL" id="JACXVP010000004">
    <property type="protein sequence ID" value="KAG5612494.1"/>
    <property type="molecule type" value="Genomic_DNA"/>
</dbReference>
<keyword evidence="1" id="KW-0472">Membrane</keyword>
<organism evidence="2 3">
    <name type="scientific">Solanum commersonii</name>
    <name type="common">Commerson's wild potato</name>
    <name type="synonym">Commerson's nightshade</name>
    <dbReference type="NCBI Taxonomy" id="4109"/>
    <lineage>
        <taxon>Eukaryota</taxon>
        <taxon>Viridiplantae</taxon>
        <taxon>Streptophyta</taxon>
        <taxon>Embryophyta</taxon>
        <taxon>Tracheophyta</taxon>
        <taxon>Spermatophyta</taxon>
        <taxon>Magnoliopsida</taxon>
        <taxon>eudicotyledons</taxon>
        <taxon>Gunneridae</taxon>
        <taxon>Pentapetalae</taxon>
        <taxon>asterids</taxon>
        <taxon>lamiids</taxon>
        <taxon>Solanales</taxon>
        <taxon>Solanaceae</taxon>
        <taxon>Solanoideae</taxon>
        <taxon>Solaneae</taxon>
        <taxon>Solanum</taxon>
    </lineage>
</organism>
<accession>A0A9J5ZK64</accession>
<comment type="caution">
    <text evidence="2">The sequence shown here is derived from an EMBL/GenBank/DDBJ whole genome shotgun (WGS) entry which is preliminary data.</text>
</comment>
<evidence type="ECO:0000313" key="3">
    <source>
        <dbReference type="Proteomes" id="UP000824120"/>
    </source>
</evidence>
<proteinExistence type="predicted"/>
<dbReference type="AlphaFoldDB" id="A0A9J5ZK64"/>
<keyword evidence="3" id="KW-1185">Reference proteome</keyword>